<dbReference type="InterPro" id="IPR036388">
    <property type="entry name" value="WH-like_DNA-bd_sf"/>
</dbReference>
<dbReference type="GO" id="GO:0003677">
    <property type="term" value="F:DNA binding"/>
    <property type="evidence" value="ECO:0007669"/>
    <property type="project" value="UniProtKB-KW"/>
</dbReference>
<dbReference type="Pfam" id="PF03466">
    <property type="entry name" value="LysR_substrate"/>
    <property type="match status" value="1"/>
</dbReference>
<dbReference type="PANTHER" id="PTHR30419:SF2">
    <property type="entry name" value="LYSR FAMILY TRANSCRIPTIONAL REGULATOR"/>
    <property type="match status" value="1"/>
</dbReference>
<dbReference type="InterPro" id="IPR050950">
    <property type="entry name" value="HTH-type_LysR_regulators"/>
</dbReference>
<protein>
    <submittedName>
        <fullName evidence="6">DNA-binding transcriptional LysR family regulator</fullName>
    </submittedName>
</protein>
<accession>A0ABU1VCI7</accession>
<comment type="caution">
    <text evidence="6">The sequence shown here is derived from an EMBL/GenBank/DDBJ whole genome shotgun (WGS) entry which is preliminary data.</text>
</comment>
<dbReference type="RefSeq" id="WP_204734054.1">
    <property type="nucleotide sequence ID" value="NZ_JAVDWE010000007.1"/>
</dbReference>
<dbReference type="Proteomes" id="UP001265550">
    <property type="component" value="Unassembled WGS sequence"/>
</dbReference>
<keyword evidence="7" id="KW-1185">Reference proteome</keyword>
<evidence type="ECO:0000259" key="5">
    <source>
        <dbReference type="PROSITE" id="PS50931"/>
    </source>
</evidence>
<evidence type="ECO:0000256" key="2">
    <source>
        <dbReference type="ARBA" id="ARBA00023015"/>
    </source>
</evidence>
<dbReference type="EMBL" id="JAVDWE010000007">
    <property type="protein sequence ID" value="MDR7095045.1"/>
    <property type="molecule type" value="Genomic_DNA"/>
</dbReference>
<dbReference type="PROSITE" id="PS50931">
    <property type="entry name" value="HTH_LYSR"/>
    <property type="match status" value="1"/>
</dbReference>
<gene>
    <name evidence="6" type="ORF">J2X09_002789</name>
</gene>
<keyword evidence="4" id="KW-0804">Transcription</keyword>
<comment type="similarity">
    <text evidence="1">Belongs to the LysR transcriptional regulatory family.</text>
</comment>
<dbReference type="PANTHER" id="PTHR30419">
    <property type="entry name" value="HTH-TYPE TRANSCRIPTIONAL REGULATOR YBHD"/>
    <property type="match status" value="1"/>
</dbReference>
<evidence type="ECO:0000256" key="1">
    <source>
        <dbReference type="ARBA" id="ARBA00009437"/>
    </source>
</evidence>
<evidence type="ECO:0000256" key="3">
    <source>
        <dbReference type="ARBA" id="ARBA00023125"/>
    </source>
</evidence>
<dbReference type="Pfam" id="PF00126">
    <property type="entry name" value="HTH_1"/>
    <property type="match status" value="1"/>
</dbReference>
<feature type="domain" description="HTH lysR-type" evidence="5">
    <location>
        <begin position="5"/>
        <end position="62"/>
    </location>
</feature>
<name>A0ABU1VCI7_9BURK</name>
<dbReference type="SUPFAM" id="SSF53850">
    <property type="entry name" value="Periplasmic binding protein-like II"/>
    <property type="match status" value="1"/>
</dbReference>
<reference evidence="6 7" key="1">
    <citation type="submission" date="2023-07" db="EMBL/GenBank/DDBJ databases">
        <title>Sorghum-associated microbial communities from plants grown in Nebraska, USA.</title>
        <authorList>
            <person name="Schachtman D."/>
        </authorList>
    </citation>
    <scope>NUCLEOTIDE SEQUENCE [LARGE SCALE GENOMIC DNA]</scope>
    <source>
        <strain evidence="6 7">BE240</strain>
    </source>
</reference>
<evidence type="ECO:0000313" key="7">
    <source>
        <dbReference type="Proteomes" id="UP001265550"/>
    </source>
</evidence>
<dbReference type="Gene3D" id="3.40.190.10">
    <property type="entry name" value="Periplasmic binding protein-like II"/>
    <property type="match status" value="2"/>
</dbReference>
<dbReference type="SUPFAM" id="SSF46785">
    <property type="entry name" value="Winged helix' DNA-binding domain"/>
    <property type="match status" value="1"/>
</dbReference>
<dbReference type="InterPro" id="IPR005119">
    <property type="entry name" value="LysR_subst-bd"/>
</dbReference>
<evidence type="ECO:0000256" key="4">
    <source>
        <dbReference type="ARBA" id="ARBA00023163"/>
    </source>
</evidence>
<keyword evidence="2" id="KW-0805">Transcription regulation</keyword>
<proteinExistence type="inferred from homology"/>
<dbReference type="InterPro" id="IPR000847">
    <property type="entry name" value="LysR_HTH_N"/>
</dbReference>
<dbReference type="Gene3D" id="1.10.10.10">
    <property type="entry name" value="Winged helix-like DNA-binding domain superfamily/Winged helix DNA-binding domain"/>
    <property type="match status" value="1"/>
</dbReference>
<sequence>MQETIDLSTLRVVVAAADLGSISAASERLQLAVAAASARITALEESLGFRVFERSSRGVQLTPAGQMLVQRSRALLTDADRLAQHLRGYSEGLQGQVRVLANTSALLEVLPRRLEQFMKAHPLIRIDMEERGSPEIPLALIEGRADFGVVDLPVPPAGLAFTPFFSDTLVLLAPRSHRLASRRRLRLVDALDEPFITLTDGTALSNRLLASAADAGRQLHVRMRMRGFDAVCRMVAAGLGVGVLPLEAIAPQLAHLPLTAVPLSDPWARRTHHIATRTDAPPAPAAMTLIRALTTH</sequence>
<keyword evidence="3 6" id="KW-0238">DNA-binding</keyword>
<evidence type="ECO:0000313" key="6">
    <source>
        <dbReference type="EMBL" id="MDR7095045.1"/>
    </source>
</evidence>
<organism evidence="6 7">
    <name type="scientific">Hydrogenophaga laconesensis</name>
    <dbReference type="NCBI Taxonomy" id="1805971"/>
    <lineage>
        <taxon>Bacteria</taxon>
        <taxon>Pseudomonadati</taxon>
        <taxon>Pseudomonadota</taxon>
        <taxon>Betaproteobacteria</taxon>
        <taxon>Burkholderiales</taxon>
        <taxon>Comamonadaceae</taxon>
        <taxon>Hydrogenophaga</taxon>
    </lineage>
</organism>
<dbReference type="InterPro" id="IPR036390">
    <property type="entry name" value="WH_DNA-bd_sf"/>
</dbReference>